<feature type="region of interest" description="Disordered" evidence="1">
    <location>
        <begin position="900"/>
        <end position="940"/>
    </location>
</feature>
<dbReference type="SUPFAM" id="SSF56935">
    <property type="entry name" value="Porins"/>
    <property type="match status" value="1"/>
</dbReference>
<dbReference type="Pfam" id="PF13620">
    <property type="entry name" value="CarboxypepD_reg"/>
    <property type="match status" value="1"/>
</dbReference>
<evidence type="ECO:0000259" key="2">
    <source>
        <dbReference type="Pfam" id="PF14905"/>
    </source>
</evidence>
<dbReference type="InterPro" id="IPR041700">
    <property type="entry name" value="OMP_b-brl_3"/>
</dbReference>
<evidence type="ECO:0000313" key="3">
    <source>
        <dbReference type="EMBL" id="SEA10176.1"/>
    </source>
</evidence>
<sequence>MRLRIVVSIIIGFLLIGQLKAQSGAKSGRIYGQIVDTISNNVNRATISLLKAADTASVNRTLSDSTGHFNFKNLDLTTYIMRISFQGYDVVNRYVTISQQDPELNVGEITLQQTLNELGTVVVTAIVPVVLNGDTTEFNADAFGTKPNATVEDLLKKLPGVEVSKDGSIQSQGEAVSRVFVDGKRFFGNDPKLATQNLPKDVVDKIQVFDGKSDQAEFTGFDDGNTIKTINIVTKKDKRKGSFGRSSAGIGNDDAEFKNGLYNINARLFRMDGDKRIGFLGNFNNVNQQMFTRGDGGDNNGLNKTISAGINYRNQISKKTDFSGSYFYNNIHQVKDSKSFNQNLFSEDTSQLTNKNSLGITNNQNHRFDLNIETNFDSSNRLRVRPNLNITRGSSNTTATNDIDQLIDGDTANVSTSNSKNTSNSNSYNASLGTTYSHAFKKAGRSISLDVQLSSSRNENEGTNYADIYTYQNDLDSITNQHYSSVNDNKSISTTLSYTEPIATHQMLQLEINNAYSKTNSDRKTYNYDSTTGSYSDANENLTNIYENTYQSNRATLSYMYNNGDLNFSAGTGVQLGHMKSDNLSKDIHLSQNYVNMYPTASLSYKFSKTRRLRFNYRGRTSQPSVTQLQPVVDNSNQLHITSGNPDLKQEFGHNFMLRYTNFDRENNKTFFATISADVTQNNIVNAIYRLSNGGDSTVPINMNGFYNVSGYLNWGFPLNKPKSNLDLSTRISNQRKASLINDVHSYTYTTTLSQRISWTTNLAELFDINFATNPAYNFANYSVSSNQDGNYYSQSISFDGTWYSKSGWEIGSDFNYTFYAGLPAGQNTAIPIWNAGITKHLFKDQAGELKLSVNDILNQNKGIDFTRTDNIIGWSQSNVLKRYFMLTFTYNLRKFGGKKMRQGPDGGRPPRGDFGGPPGGGFGGGRGGGFGGGGGRGGF</sequence>
<organism evidence="3 4">
    <name type="scientific">Arachidicoccus rhizosphaerae</name>
    <dbReference type="NCBI Taxonomy" id="551991"/>
    <lineage>
        <taxon>Bacteria</taxon>
        <taxon>Pseudomonadati</taxon>
        <taxon>Bacteroidota</taxon>
        <taxon>Chitinophagia</taxon>
        <taxon>Chitinophagales</taxon>
        <taxon>Chitinophagaceae</taxon>
        <taxon>Arachidicoccus</taxon>
    </lineage>
</organism>
<feature type="domain" description="Outer membrane protein beta-barrel" evidence="2">
    <location>
        <begin position="438"/>
        <end position="891"/>
    </location>
</feature>
<dbReference type="Gene3D" id="2.60.40.1120">
    <property type="entry name" value="Carboxypeptidase-like, regulatory domain"/>
    <property type="match status" value="1"/>
</dbReference>
<feature type="compositionally biased region" description="Gly residues" evidence="1">
    <location>
        <begin position="914"/>
        <end position="940"/>
    </location>
</feature>
<dbReference type="RefSeq" id="WP_091396538.1">
    <property type="nucleotide sequence ID" value="NZ_FNQY01000008.1"/>
</dbReference>
<protein>
    <submittedName>
        <fullName evidence="3">Outer membrane receptor proteins, mostly Fe transport</fullName>
    </submittedName>
</protein>
<evidence type="ECO:0000256" key="1">
    <source>
        <dbReference type="SAM" id="MobiDB-lite"/>
    </source>
</evidence>
<dbReference type="SUPFAM" id="SSF49464">
    <property type="entry name" value="Carboxypeptidase regulatory domain-like"/>
    <property type="match status" value="1"/>
</dbReference>
<dbReference type="Pfam" id="PF14905">
    <property type="entry name" value="OMP_b-brl_3"/>
    <property type="match status" value="1"/>
</dbReference>
<proteinExistence type="predicted"/>
<keyword evidence="3" id="KW-0675">Receptor</keyword>
<accession>A0A1H3YF71</accession>
<reference evidence="3 4" key="1">
    <citation type="submission" date="2016-10" db="EMBL/GenBank/DDBJ databases">
        <authorList>
            <person name="de Groot N.N."/>
        </authorList>
    </citation>
    <scope>NUCLEOTIDE SEQUENCE [LARGE SCALE GENOMIC DNA]</scope>
    <source>
        <strain evidence="3 4">Vu-144</strain>
    </source>
</reference>
<name>A0A1H3YF71_9BACT</name>
<dbReference type="InterPro" id="IPR008969">
    <property type="entry name" value="CarboxyPept-like_regulatory"/>
</dbReference>
<dbReference type="EMBL" id="FNQY01000008">
    <property type="protein sequence ID" value="SEA10176.1"/>
    <property type="molecule type" value="Genomic_DNA"/>
</dbReference>
<gene>
    <name evidence="3" type="ORF">SAMN05192529_10845</name>
</gene>
<dbReference type="Gene3D" id="2.170.130.10">
    <property type="entry name" value="TonB-dependent receptor, plug domain"/>
    <property type="match status" value="1"/>
</dbReference>
<dbReference type="InterPro" id="IPR037066">
    <property type="entry name" value="Plug_dom_sf"/>
</dbReference>
<dbReference type="OrthoDB" id="606930at2"/>
<dbReference type="AlphaFoldDB" id="A0A1H3YF71"/>
<evidence type="ECO:0000313" key="4">
    <source>
        <dbReference type="Proteomes" id="UP000199041"/>
    </source>
</evidence>
<keyword evidence="4" id="KW-1185">Reference proteome</keyword>
<dbReference type="STRING" id="551991.SAMN05192529_10845"/>
<dbReference type="Proteomes" id="UP000199041">
    <property type="component" value="Unassembled WGS sequence"/>
</dbReference>